<feature type="domain" description="J" evidence="11">
    <location>
        <begin position="12"/>
        <end position="76"/>
    </location>
</feature>
<dbReference type="InterPro" id="IPR001305">
    <property type="entry name" value="HSP_DnaJ_Cys-rich_dom"/>
</dbReference>
<dbReference type="PANTHER" id="PTHR43096:SF52">
    <property type="entry name" value="DNAJ HOMOLOG 1, MITOCHONDRIAL-RELATED"/>
    <property type="match status" value="1"/>
</dbReference>
<dbReference type="Pfam" id="PF01556">
    <property type="entry name" value="DnaJ_C"/>
    <property type="match status" value="1"/>
</dbReference>
<dbReference type="SUPFAM" id="SSF49493">
    <property type="entry name" value="HSP40/DnaJ peptide-binding domain"/>
    <property type="match status" value="2"/>
</dbReference>
<evidence type="ECO:0000256" key="1">
    <source>
        <dbReference type="ARBA" id="ARBA00004173"/>
    </source>
</evidence>
<dbReference type="GO" id="GO:0005524">
    <property type="term" value="F:ATP binding"/>
    <property type="evidence" value="ECO:0007669"/>
    <property type="project" value="InterPro"/>
</dbReference>
<comment type="subcellular location">
    <subcellularLocation>
        <location evidence="1">Mitochondrion</location>
    </subcellularLocation>
</comment>
<sequence>FHASNSLSATPDPYKVLGVQKSSSAADIKKAYYSLAKKYHPDTSKEKGAKEKFAEAQSAYELLSDPKQKEAYDTYGSAAFNQGGFNPGAAGQGQGNPFAGGGNPFGGFGRGFGGAGGGGINFEDLFGAFGGAAGGAGRRGGGNPFATESVYVGDDVDVNMHISFMEAAKGVSKNVSVSHMKKCGTCNGNGLKTGVQKSKCGKCNGTGTRVMFMQGGFQMASTCDQCGGSGVSVPKGGECRTCSGDGVTRTRETVNIDIPPGVEDGMRLRVAGEGDTPPIGQADEKTPKFQAGDLFVHIRVAPDANFARSGADILYTASIPLTTALLGGNIKVPTLDNQVEVKVPTGTGTGDKVTLSGMGMSKINSRRSAKGDLKVEFKINMPKYLSANQRTLAEMLANELGDKTAKRVMTNVWKDEGADVSNPDSHKNEGILKSAWHAITGQHAHLNKTE</sequence>
<dbReference type="GO" id="GO:0031072">
    <property type="term" value="F:heat shock protein binding"/>
    <property type="evidence" value="ECO:0007669"/>
    <property type="project" value="InterPro"/>
</dbReference>
<dbReference type="PROSITE" id="PS50076">
    <property type="entry name" value="DNAJ_2"/>
    <property type="match status" value="1"/>
</dbReference>
<dbReference type="GO" id="GO:0009408">
    <property type="term" value="P:response to heat"/>
    <property type="evidence" value="ECO:0007669"/>
    <property type="project" value="InterPro"/>
</dbReference>
<dbReference type="GO" id="GO:0008270">
    <property type="term" value="F:zinc ion binding"/>
    <property type="evidence" value="ECO:0007669"/>
    <property type="project" value="UniProtKB-KW"/>
</dbReference>
<dbReference type="AlphaFoldDB" id="A0A6A6UNY5"/>
<evidence type="ECO:0000256" key="10">
    <source>
        <dbReference type="PROSITE-ProRule" id="PRU00546"/>
    </source>
</evidence>
<keyword evidence="7" id="KW-0496">Mitochondrion</keyword>
<dbReference type="CDD" id="cd10747">
    <property type="entry name" value="DnaJ_C"/>
    <property type="match status" value="1"/>
</dbReference>
<evidence type="ECO:0000256" key="4">
    <source>
        <dbReference type="ARBA" id="ARBA00022771"/>
    </source>
</evidence>
<dbReference type="InterPro" id="IPR008971">
    <property type="entry name" value="HSP40/DnaJ_pept-bd"/>
</dbReference>
<dbReference type="GO" id="GO:0051082">
    <property type="term" value="F:unfolded protein binding"/>
    <property type="evidence" value="ECO:0007669"/>
    <property type="project" value="InterPro"/>
</dbReference>
<reference evidence="13" key="1">
    <citation type="journal article" date="2020" name="Stud. Mycol.">
        <title>101 Dothideomycetes genomes: a test case for predicting lifestyles and emergence of pathogens.</title>
        <authorList>
            <person name="Haridas S."/>
            <person name="Albert R."/>
            <person name="Binder M."/>
            <person name="Bloem J."/>
            <person name="Labutti K."/>
            <person name="Salamov A."/>
            <person name="Andreopoulos B."/>
            <person name="Baker S."/>
            <person name="Barry K."/>
            <person name="Bills G."/>
            <person name="Bluhm B."/>
            <person name="Cannon C."/>
            <person name="Castanera R."/>
            <person name="Culley D."/>
            <person name="Daum C."/>
            <person name="Ezra D."/>
            <person name="Gonzalez J."/>
            <person name="Henrissat B."/>
            <person name="Kuo A."/>
            <person name="Liang C."/>
            <person name="Lipzen A."/>
            <person name="Lutzoni F."/>
            <person name="Magnuson J."/>
            <person name="Mondo S."/>
            <person name="Nolan M."/>
            <person name="Ohm R."/>
            <person name="Pangilinan J."/>
            <person name="Park H.-J."/>
            <person name="Ramirez L."/>
            <person name="Alfaro M."/>
            <person name="Sun H."/>
            <person name="Tritt A."/>
            <person name="Yoshinaga Y."/>
            <person name="Zwiers L.-H."/>
            <person name="Turgeon B."/>
            <person name="Goodwin S."/>
            <person name="Spatafora J."/>
            <person name="Crous P."/>
            <person name="Grigoriev I."/>
        </authorList>
    </citation>
    <scope>NUCLEOTIDE SEQUENCE</scope>
    <source>
        <strain evidence="13">CBS 115976</strain>
    </source>
</reference>
<dbReference type="GO" id="GO:0042026">
    <property type="term" value="P:protein refolding"/>
    <property type="evidence" value="ECO:0007669"/>
    <property type="project" value="TreeGrafter"/>
</dbReference>
<organism evidence="13 14">
    <name type="scientific">Microthyrium microscopicum</name>
    <dbReference type="NCBI Taxonomy" id="703497"/>
    <lineage>
        <taxon>Eukaryota</taxon>
        <taxon>Fungi</taxon>
        <taxon>Dikarya</taxon>
        <taxon>Ascomycota</taxon>
        <taxon>Pezizomycotina</taxon>
        <taxon>Dothideomycetes</taxon>
        <taxon>Dothideomycetes incertae sedis</taxon>
        <taxon>Microthyriales</taxon>
        <taxon>Microthyriaceae</taxon>
        <taxon>Microthyrium</taxon>
    </lineage>
</organism>
<protein>
    <recommendedName>
        <fullName evidence="9">DnaJ homolog 1, mitochondrial</fullName>
    </recommendedName>
</protein>
<feature type="non-terminal residue" evidence="13">
    <location>
        <position position="450"/>
    </location>
</feature>
<evidence type="ECO:0000259" key="11">
    <source>
        <dbReference type="PROSITE" id="PS50076"/>
    </source>
</evidence>
<dbReference type="SUPFAM" id="SSF57938">
    <property type="entry name" value="DnaJ/Hsp40 cysteine-rich domain"/>
    <property type="match status" value="1"/>
</dbReference>
<keyword evidence="4 10" id="KW-0863">Zinc-finger</keyword>
<keyword evidence="8" id="KW-0143">Chaperone</keyword>
<dbReference type="FunFam" id="2.60.260.20:FF:000005">
    <property type="entry name" value="Chaperone protein dnaJ 1, mitochondrial"/>
    <property type="match status" value="1"/>
</dbReference>
<proteinExistence type="inferred from homology"/>
<dbReference type="Gene3D" id="2.60.260.20">
    <property type="entry name" value="Urease metallochaperone UreE, N-terminal domain"/>
    <property type="match status" value="2"/>
</dbReference>
<keyword evidence="2 10" id="KW-0479">Metal-binding</keyword>
<evidence type="ECO:0000256" key="3">
    <source>
        <dbReference type="ARBA" id="ARBA00022737"/>
    </source>
</evidence>
<gene>
    <name evidence="13" type="ORF">BT63DRAFT_357159</name>
</gene>
<keyword evidence="3" id="KW-0677">Repeat</keyword>
<evidence type="ECO:0000313" key="14">
    <source>
        <dbReference type="Proteomes" id="UP000799302"/>
    </source>
</evidence>
<dbReference type="PROSITE" id="PS00636">
    <property type="entry name" value="DNAJ_1"/>
    <property type="match status" value="1"/>
</dbReference>
<dbReference type="Proteomes" id="UP000799302">
    <property type="component" value="Unassembled WGS sequence"/>
</dbReference>
<feature type="domain" description="CR-type" evidence="12">
    <location>
        <begin position="170"/>
        <end position="251"/>
    </location>
</feature>
<dbReference type="PANTHER" id="PTHR43096">
    <property type="entry name" value="DNAJ HOMOLOG 1, MITOCHONDRIAL-RELATED"/>
    <property type="match status" value="1"/>
</dbReference>
<dbReference type="InterPro" id="IPR036869">
    <property type="entry name" value="J_dom_sf"/>
</dbReference>
<dbReference type="PRINTS" id="PR00625">
    <property type="entry name" value="JDOMAIN"/>
</dbReference>
<dbReference type="CDD" id="cd06257">
    <property type="entry name" value="DnaJ"/>
    <property type="match status" value="1"/>
</dbReference>
<evidence type="ECO:0000256" key="8">
    <source>
        <dbReference type="ARBA" id="ARBA00023186"/>
    </source>
</evidence>
<keyword evidence="6" id="KW-0809">Transit peptide</keyword>
<dbReference type="InterPro" id="IPR002939">
    <property type="entry name" value="DnaJ_C"/>
</dbReference>
<dbReference type="SUPFAM" id="SSF46565">
    <property type="entry name" value="Chaperone J-domain"/>
    <property type="match status" value="1"/>
</dbReference>
<dbReference type="Pfam" id="PF00684">
    <property type="entry name" value="DnaJ_CXXCXGXG"/>
    <property type="match status" value="1"/>
</dbReference>
<dbReference type="Gene3D" id="2.10.230.10">
    <property type="entry name" value="Heat shock protein DnaJ, cysteine-rich domain"/>
    <property type="match status" value="1"/>
</dbReference>
<dbReference type="HAMAP" id="MF_01152">
    <property type="entry name" value="DnaJ"/>
    <property type="match status" value="1"/>
</dbReference>
<keyword evidence="14" id="KW-1185">Reference proteome</keyword>
<dbReference type="InterPro" id="IPR012724">
    <property type="entry name" value="DnaJ"/>
</dbReference>
<dbReference type="Pfam" id="PF00226">
    <property type="entry name" value="DnaJ"/>
    <property type="match status" value="1"/>
</dbReference>
<dbReference type="InterPro" id="IPR001623">
    <property type="entry name" value="DnaJ_domain"/>
</dbReference>
<dbReference type="InterPro" id="IPR036410">
    <property type="entry name" value="HSP_DnaJ_Cys-rich_dom_sf"/>
</dbReference>
<evidence type="ECO:0000256" key="7">
    <source>
        <dbReference type="ARBA" id="ARBA00023128"/>
    </source>
</evidence>
<dbReference type="EMBL" id="MU004231">
    <property type="protein sequence ID" value="KAF2673137.1"/>
    <property type="molecule type" value="Genomic_DNA"/>
</dbReference>
<evidence type="ECO:0000259" key="12">
    <source>
        <dbReference type="PROSITE" id="PS51188"/>
    </source>
</evidence>
<accession>A0A6A6UNY5</accession>
<dbReference type="GO" id="GO:0005739">
    <property type="term" value="C:mitochondrion"/>
    <property type="evidence" value="ECO:0007669"/>
    <property type="project" value="UniProtKB-SubCell"/>
</dbReference>
<evidence type="ECO:0000256" key="2">
    <source>
        <dbReference type="ARBA" id="ARBA00022723"/>
    </source>
</evidence>
<dbReference type="FunFam" id="2.10.230.10:FF:000001">
    <property type="entry name" value="DnaJ subfamily A member 2"/>
    <property type="match status" value="1"/>
</dbReference>
<evidence type="ECO:0000256" key="9">
    <source>
        <dbReference type="ARBA" id="ARBA00072890"/>
    </source>
</evidence>
<dbReference type="InterPro" id="IPR018253">
    <property type="entry name" value="DnaJ_domain_CS"/>
</dbReference>
<evidence type="ECO:0000313" key="13">
    <source>
        <dbReference type="EMBL" id="KAF2673137.1"/>
    </source>
</evidence>
<feature type="zinc finger region" description="CR-type" evidence="10">
    <location>
        <begin position="170"/>
        <end position="251"/>
    </location>
</feature>
<evidence type="ECO:0000256" key="6">
    <source>
        <dbReference type="ARBA" id="ARBA00022946"/>
    </source>
</evidence>
<dbReference type="PROSITE" id="PS51188">
    <property type="entry name" value="ZF_CR"/>
    <property type="match status" value="1"/>
</dbReference>
<dbReference type="Gene3D" id="1.10.287.110">
    <property type="entry name" value="DnaJ domain"/>
    <property type="match status" value="1"/>
</dbReference>
<dbReference type="OrthoDB" id="10256793at2759"/>
<evidence type="ECO:0000256" key="5">
    <source>
        <dbReference type="ARBA" id="ARBA00022833"/>
    </source>
</evidence>
<keyword evidence="5 10" id="KW-0862">Zinc</keyword>
<dbReference type="CDD" id="cd10719">
    <property type="entry name" value="DnaJ_zf"/>
    <property type="match status" value="1"/>
</dbReference>
<name>A0A6A6UNY5_9PEZI</name>
<dbReference type="FunFam" id="1.10.287.110:FF:000053">
    <property type="entry name" value="Putative Mitochondrial DnaJ chaperone"/>
    <property type="match status" value="1"/>
</dbReference>
<dbReference type="SMART" id="SM00271">
    <property type="entry name" value="DnaJ"/>
    <property type="match status" value="1"/>
</dbReference>
<feature type="non-terminal residue" evidence="13">
    <location>
        <position position="1"/>
    </location>
</feature>